<dbReference type="InterPro" id="IPR040921">
    <property type="entry name" value="Peptidase_S66C"/>
</dbReference>
<evidence type="ECO:0000313" key="9">
    <source>
        <dbReference type="EMBL" id="MFC5156711.1"/>
    </source>
</evidence>
<dbReference type="Pfam" id="PF02016">
    <property type="entry name" value="Peptidase_S66"/>
    <property type="match status" value="1"/>
</dbReference>
<feature type="domain" description="LD-carboxypeptidase N-terminal" evidence="7">
    <location>
        <begin position="15"/>
        <end position="134"/>
    </location>
</feature>
<dbReference type="Proteomes" id="UP001596160">
    <property type="component" value="Unassembled WGS sequence"/>
</dbReference>
<dbReference type="CDD" id="cd07062">
    <property type="entry name" value="Peptidase_S66_mccF_like"/>
    <property type="match status" value="1"/>
</dbReference>
<dbReference type="Pfam" id="PF17676">
    <property type="entry name" value="Peptidase_S66C"/>
    <property type="match status" value="1"/>
</dbReference>
<feature type="region of interest" description="Disordered" evidence="6">
    <location>
        <begin position="1"/>
        <end position="23"/>
    </location>
</feature>
<accession>A0ABW0AUL9</accession>
<dbReference type="SUPFAM" id="SSF52317">
    <property type="entry name" value="Class I glutamine amidotransferase-like"/>
    <property type="match status" value="1"/>
</dbReference>
<dbReference type="Gene3D" id="3.40.50.10740">
    <property type="entry name" value="Class I glutamine amidotransferase-like"/>
    <property type="match status" value="1"/>
</dbReference>
<dbReference type="InterPro" id="IPR029062">
    <property type="entry name" value="Class_I_gatase-like"/>
</dbReference>
<keyword evidence="10" id="KW-1185">Reference proteome</keyword>
<name>A0ABW0AUL9_9ACTN</name>
<dbReference type="SUPFAM" id="SSF141986">
    <property type="entry name" value="LD-carboxypeptidase A C-terminal domain-like"/>
    <property type="match status" value="1"/>
</dbReference>
<sequence>MSVRYPRPLRPGDRIGVTSPSSGVPNELRKRLDVAIHDVEDRGYEVVVGRCMDGSGHVSAPAADRARELMSMLTDPDIRAVVPPWGGETAIDLLPLLDWDRLRDAEPTWLVGFSDMSTIITPLTLLAGTATVHGNNLMDTPYRVPEGLLSWLDIAAAPRGHRFTQASPNRYRATGWDDYRAHPEVREYTLDTPGRWTRLDSERDVEVEGRLIGGCIEMLCNLTGTAYLDVSAFAQAESPEGLLVYVEAGGDDAFAICRNLHGMRLAGFFDTANAVLVARTSAPGTDSLTQHQAVLDALGPLNVPIIADVECGHVPPYLPIVNGARGRVVHTSTRSELIQTLD</sequence>
<dbReference type="Gene3D" id="3.50.30.60">
    <property type="entry name" value="LD-carboxypeptidase A C-terminal domain-like"/>
    <property type="match status" value="1"/>
</dbReference>
<dbReference type="PIRSF" id="PIRSF028757">
    <property type="entry name" value="LD-carboxypeptidase"/>
    <property type="match status" value="1"/>
</dbReference>
<evidence type="ECO:0000256" key="6">
    <source>
        <dbReference type="SAM" id="MobiDB-lite"/>
    </source>
</evidence>
<comment type="caution">
    <text evidence="9">The sequence shown here is derived from an EMBL/GenBank/DDBJ whole genome shotgun (WGS) entry which is preliminary data.</text>
</comment>
<keyword evidence="4" id="KW-0378">Hydrolase</keyword>
<dbReference type="InterPro" id="IPR027461">
    <property type="entry name" value="Carboxypeptidase_A_C_sf"/>
</dbReference>
<evidence type="ECO:0000256" key="3">
    <source>
        <dbReference type="ARBA" id="ARBA00022670"/>
    </source>
</evidence>
<dbReference type="PANTHER" id="PTHR30237">
    <property type="entry name" value="MURAMOYLTETRAPEPTIDE CARBOXYPEPTIDASE"/>
    <property type="match status" value="1"/>
</dbReference>
<evidence type="ECO:0000256" key="4">
    <source>
        <dbReference type="ARBA" id="ARBA00022801"/>
    </source>
</evidence>
<proteinExistence type="inferred from homology"/>
<dbReference type="InterPro" id="IPR003507">
    <property type="entry name" value="S66_fam"/>
</dbReference>
<evidence type="ECO:0000256" key="5">
    <source>
        <dbReference type="ARBA" id="ARBA00022825"/>
    </source>
</evidence>
<dbReference type="InterPro" id="IPR040449">
    <property type="entry name" value="Peptidase_S66_N"/>
</dbReference>
<dbReference type="RefSeq" id="WP_344485947.1">
    <property type="nucleotide sequence ID" value="NZ_BAAASB010000032.1"/>
</dbReference>
<gene>
    <name evidence="9" type="ORF">ACFPRH_33850</name>
</gene>
<dbReference type="EMBL" id="JBHSKP010000040">
    <property type="protein sequence ID" value="MFC5156711.1"/>
    <property type="molecule type" value="Genomic_DNA"/>
</dbReference>
<evidence type="ECO:0000313" key="10">
    <source>
        <dbReference type="Proteomes" id="UP001596160"/>
    </source>
</evidence>
<evidence type="ECO:0000259" key="8">
    <source>
        <dbReference type="Pfam" id="PF17676"/>
    </source>
</evidence>
<dbReference type="InterPro" id="IPR027478">
    <property type="entry name" value="LdcA_N"/>
</dbReference>
<reference evidence="10" key="1">
    <citation type="journal article" date="2019" name="Int. J. Syst. Evol. Microbiol.">
        <title>The Global Catalogue of Microorganisms (GCM) 10K type strain sequencing project: providing services to taxonomists for standard genome sequencing and annotation.</title>
        <authorList>
            <consortium name="The Broad Institute Genomics Platform"/>
            <consortium name="The Broad Institute Genome Sequencing Center for Infectious Disease"/>
            <person name="Wu L."/>
            <person name="Ma J."/>
        </authorList>
    </citation>
    <scope>NUCLEOTIDE SEQUENCE [LARGE SCALE GENOMIC DNA]</scope>
    <source>
        <strain evidence="10">PCU 266</strain>
    </source>
</reference>
<evidence type="ECO:0000256" key="2">
    <source>
        <dbReference type="ARBA" id="ARBA00022645"/>
    </source>
</evidence>
<dbReference type="PANTHER" id="PTHR30237:SF2">
    <property type="entry name" value="MUREIN TETRAPEPTIDE CARBOXYPEPTIDASE"/>
    <property type="match status" value="1"/>
</dbReference>
<keyword evidence="5" id="KW-0720">Serine protease</keyword>
<keyword evidence="2" id="KW-0121">Carboxypeptidase</keyword>
<organism evidence="9 10">
    <name type="scientific">Streptomyces amakusaensis</name>
    <dbReference type="NCBI Taxonomy" id="67271"/>
    <lineage>
        <taxon>Bacteria</taxon>
        <taxon>Bacillati</taxon>
        <taxon>Actinomycetota</taxon>
        <taxon>Actinomycetes</taxon>
        <taxon>Kitasatosporales</taxon>
        <taxon>Streptomycetaceae</taxon>
        <taxon>Streptomyces</taxon>
    </lineage>
</organism>
<keyword evidence="3" id="KW-0645">Protease</keyword>
<evidence type="ECO:0000259" key="7">
    <source>
        <dbReference type="Pfam" id="PF02016"/>
    </source>
</evidence>
<evidence type="ECO:0000256" key="1">
    <source>
        <dbReference type="ARBA" id="ARBA00010233"/>
    </source>
</evidence>
<comment type="similarity">
    <text evidence="1">Belongs to the peptidase S66 family.</text>
</comment>
<protein>
    <submittedName>
        <fullName evidence="9">S66 peptidase family protein</fullName>
    </submittedName>
</protein>
<feature type="domain" description="LD-carboxypeptidase C-terminal" evidence="8">
    <location>
        <begin position="208"/>
        <end position="327"/>
    </location>
</feature>